<dbReference type="CDD" id="cd05227">
    <property type="entry name" value="AR_SDR_e"/>
    <property type="match status" value="1"/>
</dbReference>
<evidence type="ECO:0000313" key="5">
    <source>
        <dbReference type="Proteomes" id="UP000515344"/>
    </source>
</evidence>
<dbReference type="InterPro" id="IPR001509">
    <property type="entry name" value="Epimerase_deHydtase"/>
</dbReference>
<sequence length="323" mass="35646">MKKSLAQELVLVTGGSGFVGTHIIAKLLQQGFTVRTTLRSINKKQQVIDALRRADITSVEKLSFFEAELERDDNWNEAVKNCSYVLHVASPFLLKEPKDENELIIPARDGVLRVLRASRNAGVKRVVLTSTFGAIGYSIDPKNHVFTEADWTDPSAPLAAYIKSKTIAEKAAWDFIAAEGGSLELTVINPVGIFGPALGNDYSVSIELIKNLIEGNMNKSYTEFSFGVVDVRDVAEIHIKAMKNPAAKGERFLLAADGAMTFYDVAELIKKERKERSLKIENLNSIDKADYIQLSNSKAKVLLDWQPISKEEAILASVDSLFA</sequence>
<dbReference type="InterPro" id="IPR050425">
    <property type="entry name" value="NAD(P)_dehydrat-like"/>
</dbReference>
<reference evidence="5" key="1">
    <citation type="submission" date="2020-08" db="EMBL/GenBank/DDBJ databases">
        <title>Lacibacter sp. S13-6-6 genome sequencing.</title>
        <authorList>
            <person name="Jin L."/>
        </authorList>
    </citation>
    <scope>NUCLEOTIDE SEQUENCE [LARGE SCALE GENOMIC DNA]</scope>
    <source>
        <strain evidence="5">S13-6-6</strain>
    </source>
</reference>
<dbReference type="PANTHER" id="PTHR10366:SF564">
    <property type="entry name" value="STEROL-4-ALPHA-CARBOXYLATE 3-DEHYDROGENASE, DECARBOXYLATING"/>
    <property type="match status" value="1"/>
</dbReference>
<evidence type="ECO:0000259" key="3">
    <source>
        <dbReference type="Pfam" id="PF01370"/>
    </source>
</evidence>
<proteinExistence type="inferred from homology"/>
<dbReference type="KEGG" id="lacs:H4075_06885"/>
<evidence type="ECO:0000256" key="1">
    <source>
        <dbReference type="ARBA" id="ARBA00023002"/>
    </source>
</evidence>
<dbReference type="SUPFAM" id="SSF51735">
    <property type="entry name" value="NAD(P)-binding Rossmann-fold domains"/>
    <property type="match status" value="1"/>
</dbReference>
<evidence type="ECO:0000313" key="4">
    <source>
        <dbReference type="EMBL" id="QNA45911.1"/>
    </source>
</evidence>
<evidence type="ECO:0000256" key="2">
    <source>
        <dbReference type="ARBA" id="ARBA00023445"/>
    </source>
</evidence>
<keyword evidence="1" id="KW-0560">Oxidoreductase</keyword>
<feature type="domain" description="NAD-dependent epimerase/dehydratase" evidence="3">
    <location>
        <begin position="10"/>
        <end position="252"/>
    </location>
</feature>
<comment type="similarity">
    <text evidence="2">Belongs to the NAD(P)-dependent epimerase/dehydratase family. Dihydroflavonol-4-reductase subfamily.</text>
</comment>
<dbReference type="GO" id="GO:0016616">
    <property type="term" value="F:oxidoreductase activity, acting on the CH-OH group of donors, NAD or NADP as acceptor"/>
    <property type="evidence" value="ECO:0007669"/>
    <property type="project" value="TreeGrafter"/>
</dbReference>
<name>A0A7G5XKA8_9BACT</name>
<dbReference type="InterPro" id="IPR036291">
    <property type="entry name" value="NAD(P)-bd_dom_sf"/>
</dbReference>
<dbReference type="Proteomes" id="UP000515344">
    <property type="component" value="Chromosome"/>
</dbReference>
<dbReference type="PANTHER" id="PTHR10366">
    <property type="entry name" value="NAD DEPENDENT EPIMERASE/DEHYDRATASE"/>
    <property type="match status" value="1"/>
</dbReference>
<accession>A0A7G5XKA8</accession>
<dbReference type="Gene3D" id="3.40.50.720">
    <property type="entry name" value="NAD(P)-binding Rossmann-like Domain"/>
    <property type="match status" value="1"/>
</dbReference>
<dbReference type="RefSeq" id="WP_182805376.1">
    <property type="nucleotide sequence ID" value="NZ_CP060007.1"/>
</dbReference>
<gene>
    <name evidence="4" type="ORF">H4075_06885</name>
</gene>
<organism evidence="4 5">
    <name type="scientific">Lacibacter sediminis</name>
    <dbReference type="NCBI Taxonomy" id="2760713"/>
    <lineage>
        <taxon>Bacteria</taxon>
        <taxon>Pseudomonadati</taxon>
        <taxon>Bacteroidota</taxon>
        <taxon>Chitinophagia</taxon>
        <taxon>Chitinophagales</taxon>
        <taxon>Chitinophagaceae</taxon>
        <taxon>Lacibacter</taxon>
    </lineage>
</organism>
<dbReference type="EMBL" id="CP060007">
    <property type="protein sequence ID" value="QNA45911.1"/>
    <property type="molecule type" value="Genomic_DNA"/>
</dbReference>
<dbReference type="FunFam" id="3.40.50.720:FF:000336">
    <property type="entry name" value="Aldehyde reductase"/>
    <property type="match status" value="1"/>
</dbReference>
<keyword evidence="5" id="KW-1185">Reference proteome</keyword>
<protein>
    <submittedName>
        <fullName evidence="4">Aldehyde reductase</fullName>
    </submittedName>
</protein>
<dbReference type="AlphaFoldDB" id="A0A7G5XKA8"/>
<dbReference type="Pfam" id="PF01370">
    <property type="entry name" value="Epimerase"/>
    <property type="match status" value="1"/>
</dbReference>